<evidence type="ECO:0000256" key="1">
    <source>
        <dbReference type="ARBA" id="ARBA00004496"/>
    </source>
</evidence>
<accession>A0A7V3REQ4</accession>
<evidence type="ECO:0000256" key="6">
    <source>
        <dbReference type="ARBA" id="ARBA00023098"/>
    </source>
</evidence>
<dbReference type="NCBIfam" id="NF000582">
    <property type="entry name" value="PRK00006.1"/>
    <property type="match status" value="1"/>
</dbReference>
<comment type="subcellular location">
    <subcellularLocation>
        <location evidence="1">Cytoplasm</location>
    </subcellularLocation>
</comment>
<proteinExistence type="predicted"/>
<dbReference type="GO" id="GO:0019171">
    <property type="term" value="F:(3R)-hydroxyacyl-[acyl-carrier-protein] dehydratase activity"/>
    <property type="evidence" value="ECO:0007669"/>
    <property type="project" value="UniProtKB-EC"/>
</dbReference>
<dbReference type="Pfam" id="PF07977">
    <property type="entry name" value="FabA"/>
    <property type="match status" value="1"/>
</dbReference>
<evidence type="ECO:0000256" key="2">
    <source>
        <dbReference type="ARBA" id="ARBA00013167"/>
    </source>
</evidence>
<protein>
    <recommendedName>
        <fullName evidence="2">3-hydroxyacyl-[acyl-carrier-protein] dehydratase</fullName>
        <ecNumber evidence="2">4.2.1.59</ecNumber>
    </recommendedName>
</protein>
<dbReference type="CDD" id="cd01288">
    <property type="entry name" value="FabZ"/>
    <property type="match status" value="1"/>
</dbReference>
<dbReference type="GO" id="GO:0005737">
    <property type="term" value="C:cytoplasm"/>
    <property type="evidence" value="ECO:0007669"/>
    <property type="project" value="UniProtKB-SubCell"/>
</dbReference>
<dbReference type="FunFam" id="3.10.129.10:FF:000001">
    <property type="entry name" value="3-hydroxyacyl-[acyl-carrier-protein] dehydratase FabZ"/>
    <property type="match status" value="1"/>
</dbReference>
<evidence type="ECO:0000256" key="3">
    <source>
        <dbReference type="ARBA" id="ARBA00022490"/>
    </source>
</evidence>
<sequence length="135" mass="14969">MKMDKITDILPHRYPFLMIDGIISRGEDEVITFKNVSYNEPQFQGHFPNNPIMPGVLILEGMAQSAGLITLVPGKTPLFIGADKVRFRRSIKPGDKIIYDVKIVGKHLGMISVEATATVNDELCAKATLLLGMER</sequence>
<keyword evidence="7" id="KW-0456">Lyase</keyword>
<gene>
    <name evidence="9" type="ORF">ENX73_04065</name>
</gene>
<name>A0A7V3REQ4_9BACT</name>
<keyword evidence="5" id="KW-0441">Lipid A biosynthesis</keyword>
<comment type="caution">
    <text evidence="9">The sequence shown here is derived from an EMBL/GenBank/DDBJ whole genome shotgun (WGS) entry which is preliminary data.</text>
</comment>
<dbReference type="InterPro" id="IPR029069">
    <property type="entry name" value="HotDog_dom_sf"/>
</dbReference>
<reference evidence="9" key="1">
    <citation type="journal article" date="2020" name="mSystems">
        <title>Genome- and Community-Level Interaction Insights into Carbon Utilization and Element Cycling Functions of Hydrothermarchaeota in Hydrothermal Sediment.</title>
        <authorList>
            <person name="Zhou Z."/>
            <person name="Liu Y."/>
            <person name="Xu W."/>
            <person name="Pan J."/>
            <person name="Luo Z.H."/>
            <person name="Li M."/>
        </authorList>
    </citation>
    <scope>NUCLEOTIDE SEQUENCE [LARGE SCALE GENOMIC DNA]</scope>
    <source>
        <strain evidence="9">SpSt-966</strain>
    </source>
</reference>
<dbReference type="EMBL" id="DTPE01000174">
    <property type="protein sequence ID" value="HGE75281.1"/>
    <property type="molecule type" value="Genomic_DNA"/>
</dbReference>
<dbReference type="InterPro" id="IPR013114">
    <property type="entry name" value="FabA_FabZ"/>
</dbReference>
<dbReference type="SUPFAM" id="SSF54637">
    <property type="entry name" value="Thioesterase/thiol ester dehydrase-isomerase"/>
    <property type="match status" value="1"/>
</dbReference>
<dbReference type="AlphaFoldDB" id="A0A7V3REQ4"/>
<evidence type="ECO:0000256" key="5">
    <source>
        <dbReference type="ARBA" id="ARBA00022556"/>
    </source>
</evidence>
<keyword evidence="4" id="KW-0444">Lipid biosynthesis</keyword>
<dbReference type="EC" id="4.2.1.59" evidence="2"/>
<dbReference type="PANTHER" id="PTHR30272">
    <property type="entry name" value="3-HYDROXYACYL-[ACYL-CARRIER-PROTEIN] DEHYDRATASE"/>
    <property type="match status" value="1"/>
</dbReference>
<dbReference type="GO" id="GO:0016020">
    <property type="term" value="C:membrane"/>
    <property type="evidence" value="ECO:0007669"/>
    <property type="project" value="GOC"/>
</dbReference>
<dbReference type="PANTHER" id="PTHR30272:SF1">
    <property type="entry name" value="3-HYDROXYACYL-[ACYL-CARRIER-PROTEIN] DEHYDRATASE"/>
    <property type="match status" value="1"/>
</dbReference>
<evidence type="ECO:0000256" key="7">
    <source>
        <dbReference type="ARBA" id="ARBA00023239"/>
    </source>
</evidence>
<evidence type="ECO:0000256" key="8">
    <source>
        <dbReference type="ARBA" id="ARBA00025049"/>
    </source>
</evidence>
<dbReference type="GO" id="GO:0009245">
    <property type="term" value="P:lipid A biosynthetic process"/>
    <property type="evidence" value="ECO:0007669"/>
    <property type="project" value="UniProtKB-KW"/>
</dbReference>
<comment type="function">
    <text evidence="8">Involved in unsaturated fatty acids biosynthesis. Catalyzes the dehydration of short chain beta-hydroxyacyl-ACPs and long chain saturated and unsaturated beta-hydroxyacyl-ACPs.</text>
</comment>
<keyword evidence="6" id="KW-0443">Lipid metabolism</keyword>
<evidence type="ECO:0000256" key="4">
    <source>
        <dbReference type="ARBA" id="ARBA00022516"/>
    </source>
</evidence>
<dbReference type="Gene3D" id="3.10.129.10">
    <property type="entry name" value="Hotdog Thioesterase"/>
    <property type="match status" value="1"/>
</dbReference>
<keyword evidence="3" id="KW-0963">Cytoplasm</keyword>
<organism evidence="9">
    <name type="scientific">Mesoaciditoga lauensis</name>
    <dbReference type="NCBI Taxonomy" id="1495039"/>
    <lineage>
        <taxon>Bacteria</taxon>
        <taxon>Thermotogati</taxon>
        <taxon>Thermotogota</taxon>
        <taxon>Thermotogae</taxon>
        <taxon>Mesoaciditogales</taxon>
        <taxon>Mesoaciditogaceae</taxon>
        <taxon>Mesoaciditoga</taxon>
    </lineage>
</organism>
<evidence type="ECO:0000313" key="9">
    <source>
        <dbReference type="EMBL" id="HGE75281.1"/>
    </source>
</evidence>